<name>A0ABT0X9V9_9ACTN</name>
<dbReference type="PROSITE" id="PS51257">
    <property type="entry name" value="PROKAR_LIPOPROTEIN"/>
    <property type="match status" value="1"/>
</dbReference>
<protein>
    <recommendedName>
        <fullName evidence="5">Lipoprotein</fullName>
    </recommendedName>
</protein>
<keyword evidence="4" id="KW-1185">Reference proteome</keyword>
<proteinExistence type="predicted"/>
<feature type="compositionally biased region" description="Low complexity" evidence="1">
    <location>
        <begin position="82"/>
        <end position="91"/>
    </location>
</feature>
<comment type="caution">
    <text evidence="3">The sequence shown here is derived from an EMBL/GenBank/DDBJ whole genome shotgun (WGS) entry which is preliminary data.</text>
</comment>
<feature type="signal peptide" evidence="2">
    <location>
        <begin position="1"/>
        <end position="31"/>
    </location>
</feature>
<reference evidence="3" key="1">
    <citation type="journal article" date="2023" name="Int. J. Syst. Evol. Microbiol.">
        <title>Streptomyces meridianus sp. nov. isolated from brackish water of the Tagus estuary in Alcochete, Portugal.</title>
        <authorList>
            <person name="Santos J.D.N."/>
            <person name="Klimek D."/>
            <person name="Calusinska M."/>
            <person name="Lobo Da Cunha A."/>
            <person name="Catita J."/>
            <person name="Goncalves H."/>
            <person name="Gonzalez I."/>
            <person name="Reyes F."/>
            <person name="Lage O.M."/>
        </authorList>
    </citation>
    <scope>NUCLEOTIDE SEQUENCE</scope>
    <source>
        <strain evidence="3">MTZ3.1</strain>
    </source>
</reference>
<evidence type="ECO:0008006" key="5">
    <source>
        <dbReference type="Google" id="ProtNLM"/>
    </source>
</evidence>
<gene>
    <name evidence="3" type="ORF">M1E25_18460</name>
</gene>
<dbReference type="EMBL" id="JAMQGM010000039">
    <property type="protein sequence ID" value="MCM2579306.1"/>
    <property type="molecule type" value="Genomic_DNA"/>
</dbReference>
<keyword evidence="2" id="KW-0732">Signal</keyword>
<sequence length="202" mass="21367">MNRITTKPQRKTVLRAAAVVGAAVLGLTATACGGNDDDASKVSEASFPAASSSAPRESEAAPTASAQDPSGAPSGEEEASDEAAPSDSAAPRPFVLSQDEEPQAKEADRRPDKLVLSEFTTVDRITWTQWREADATGTGDVTGTWCLETCQDKPLKGTVTLSDPKTVNGKRYFSAYTLQLADGTKKTYETEDLNGKRQLATP</sequence>
<dbReference type="Proteomes" id="UP001167160">
    <property type="component" value="Unassembled WGS sequence"/>
</dbReference>
<feature type="chain" id="PRO_5045960762" description="Lipoprotein" evidence="2">
    <location>
        <begin position="32"/>
        <end position="202"/>
    </location>
</feature>
<feature type="region of interest" description="Disordered" evidence="1">
    <location>
        <begin position="30"/>
        <end position="112"/>
    </location>
</feature>
<evidence type="ECO:0000256" key="1">
    <source>
        <dbReference type="SAM" id="MobiDB-lite"/>
    </source>
</evidence>
<feature type="compositionally biased region" description="Low complexity" evidence="1">
    <location>
        <begin position="43"/>
        <end position="74"/>
    </location>
</feature>
<accession>A0ABT0X9V9</accession>
<feature type="compositionally biased region" description="Basic and acidic residues" evidence="1">
    <location>
        <begin position="102"/>
        <end position="112"/>
    </location>
</feature>
<evidence type="ECO:0000313" key="4">
    <source>
        <dbReference type="Proteomes" id="UP001167160"/>
    </source>
</evidence>
<evidence type="ECO:0000313" key="3">
    <source>
        <dbReference type="EMBL" id="MCM2579306.1"/>
    </source>
</evidence>
<evidence type="ECO:0000256" key="2">
    <source>
        <dbReference type="SAM" id="SignalP"/>
    </source>
</evidence>
<dbReference type="RefSeq" id="WP_251416971.1">
    <property type="nucleotide sequence ID" value="NZ_JAMQGM010000039.1"/>
</dbReference>
<organism evidence="3 4">
    <name type="scientific">Streptomyces meridianus</name>
    <dbReference type="NCBI Taxonomy" id="2938945"/>
    <lineage>
        <taxon>Bacteria</taxon>
        <taxon>Bacillati</taxon>
        <taxon>Actinomycetota</taxon>
        <taxon>Actinomycetes</taxon>
        <taxon>Kitasatosporales</taxon>
        <taxon>Streptomycetaceae</taxon>
        <taxon>Streptomyces</taxon>
    </lineage>
</organism>